<gene>
    <name evidence="3" type="ORF">MBCUT_01270</name>
</gene>
<feature type="transmembrane region" description="Helical" evidence="2">
    <location>
        <begin position="94"/>
        <end position="115"/>
    </location>
</feature>
<dbReference type="PATRIC" id="fig|47311.3.peg.131"/>
<keyword evidence="2" id="KW-0812">Transmembrane</keyword>
<reference evidence="3 4" key="1">
    <citation type="submission" date="2016-04" db="EMBL/GenBank/DDBJ databases">
        <title>Genome sequence of Methanobrevibacter cuticularis DSM 11139.</title>
        <authorList>
            <person name="Poehlein A."/>
            <person name="Seedorf H."/>
            <person name="Daniel R."/>
        </authorList>
    </citation>
    <scope>NUCLEOTIDE SEQUENCE [LARGE SCALE GENOMIC DNA]</scope>
    <source>
        <strain evidence="3 4">DSM 11139</strain>
    </source>
</reference>
<accession>A0A166FGH9</accession>
<dbReference type="EMBL" id="LWMW01000022">
    <property type="protein sequence ID" value="KZX17649.1"/>
    <property type="molecule type" value="Genomic_DNA"/>
</dbReference>
<feature type="compositionally biased region" description="Low complexity" evidence="1">
    <location>
        <begin position="146"/>
        <end position="173"/>
    </location>
</feature>
<keyword evidence="4" id="KW-1185">Reference proteome</keyword>
<feature type="region of interest" description="Disordered" evidence="1">
    <location>
        <begin position="146"/>
        <end position="193"/>
    </location>
</feature>
<dbReference type="STRING" id="47311.MBCUT_01270"/>
<protein>
    <submittedName>
        <fullName evidence="3">Uncharacterized protein</fullName>
    </submittedName>
</protein>
<evidence type="ECO:0000313" key="4">
    <source>
        <dbReference type="Proteomes" id="UP000077275"/>
    </source>
</evidence>
<comment type="caution">
    <text evidence="3">The sequence shown here is derived from an EMBL/GenBank/DDBJ whole genome shotgun (WGS) entry which is preliminary data.</text>
</comment>
<proteinExistence type="predicted"/>
<keyword evidence="2" id="KW-1133">Transmembrane helix</keyword>
<sequence>MQELENDYNAGNISEEKYNYLSKEYTDRLANINAASRVRNMQGRRDTESSQIRSSKRSMAEASRQDDRNLVDKYVVKSSKDKKQTTKSSNKGKYAIIAVIFLIIAFVAGISFGLFNDFQPSSPTNAAVTIDDTAFPEVISNVTNNDTTTNVVDNSTTITEPTPNVEPTPTNNTGQDTPSPDENEPETSGNGSI</sequence>
<name>A0A166FGH9_9EURY</name>
<feature type="region of interest" description="Disordered" evidence="1">
    <location>
        <begin position="40"/>
        <end position="66"/>
    </location>
</feature>
<dbReference type="Proteomes" id="UP000077275">
    <property type="component" value="Unassembled WGS sequence"/>
</dbReference>
<keyword evidence="2" id="KW-0472">Membrane</keyword>
<dbReference type="AlphaFoldDB" id="A0A166FGH9"/>
<evidence type="ECO:0000256" key="2">
    <source>
        <dbReference type="SAM" id="Phobius"/>
    </source>
</evidence>
<organism evidence="3 4">
    <name type="scientific">Methanobrevibacter cuticularis</name>
    <dbReference type="NCBI Taxonomy" id="47311"/>
    <lineage>
        <taxon>Archaea</taxon>
        <taxon>Methanobacteriati</taxon>
        <taxon>Methanobacteriota</taxon>
        <taxon>Methanomada group</taxon>
        <taxon>Methanobacteria</taxon>
        <taxon>Methanobacteriales</taxon>
        <taxon>Methanobacteriaceae</taxon>
        <taxon>Methanobrevibacter</taxon>
    </lineage>
</organism>
<evidence type="ECO:0000313" key="3">
    <source>
        <dbReference type="EMBL" id="KZX17649.1"/>
    </source>
</evidence>
<evidence type="ECO:0000256" key="1">
    <source>
        <dbReference type="SAM" id="MobiDB-lite"/>
    </source>
</evidence>